<dbReference type="OrthoDB" id="432292at2759"/>
<dbReference type="GO" id="GO:0008250">
    <property type="term" value="C:oligosaccharyltransferase complex"/>
    <property type="evidence" value="ECO:0007669"/>
    <property type="project" value="InterPro"/>
</dbReference>
<evidence type="ECO:0000256" key="6">
    <source>
        <dbReference type="ARBA" id="ARBA00023136"/>
    </source>
</evidence>
<keyword evidence="11" id="KW-1185">Reference proteome</keyword>
<evidence type="ECO:0000259" key="9">
    <source>
        <dbReference type="Pfam" id="PF25147"/>
    </source>
</evidence>
<dbReference type="UniPathway" id="UPA00378"/>
<sequence>MKLSLLVLSSLLAARETLAGQLSLQQARFSVLGGDVSPLRQEPISLSPANEPDPVRLGPSDTLKLAFTVVTKEQDSDAEPKGVQPHQTFVRFFDKQSGEEGIVPVRVAQSGKAKFELSMARPPSSLPPTPLQGNETAPLTVSLLMGSFDHSPYSLQLFDLYLPPSQPAPEHPDEKTFHPQPEIQHTFRPEQKLPSKFVSGLAALVVVGGPWVVLLGLLSQVPLSTPHLLSPSILPFTVSLTALEALLFYYWADLKLGQVLAYGAAVGLVTVISGKTALEKRGEWRLQGKK</sequence>
<keyword evidence="4" id="KW-0256">Endoplasmic reticulum</keyword>
<accession>K5X5H9</accession>
<feature type="transmembrane region" description="Helical" evidence="7">
    <location>
        <begin position="258"/>
        <end position="278"/>
    </location>
</feature>
<dbReference type="InterPro" id="IPR008814">
    <property type="entry name" value="Swp1"/>
</dbReference>
<evidence type="ECO:0000256" key="8">
    <source>
        <dbReference type="SAM" id="SignalP"/>
    </source>
</evidence>
<feature type="transmembrane region" description="Helical" evidence="7">
    <location>
        <begin position="233"/>
        <end position="252"/>
    </location>
</feature>
<evidence type="ECO:0000256" key="3">
    <source>
        <dbReference type="ARBA" id="ARBA00022729"/>
    </source>
</evidence>
<evidence type="ECO:0000256" key="7">
    <source>
        <dbReference type="SAM" id="Phobius"/>
    </source>
</evidence>
<feature type="signal peptide" evidence="8">
    <location>
        <begin position="1"/>
        <end position="19"/>
    </location>
</feature>
<evidence type="ECO:0000256" key="5">
    <source>
        <dbReference type="ARBA" id="ARBA00022989"/>
    </source>
</evidence>
<organism evidence="10 11">
    <name type="scientific">Phanerochaete carnosa (strain HHB-10118-sp)</name>
    <name type="common">White-rot fungus</name>
    <name type="synonym">Peniophora carnosa</name>
    <dbReference type="NCBI Taxonomy" id="650164"/>
    <lineage>
        <taxon>Eukaryota</taxon>
        <taxon>Fungi</taxon>
        <taxon>Dikarya</taxon>
        <taxon>Basidiomycota</taxon>
        <taxon>Agaricomycotina</taxon>
        <taxon>Agaricomycetes</taxon>
        <taxon>Polyporales</taxon>
        <taxon>Phanerochaetaceae</taxon>
        <taxon>Phanerochaete</taxon>
    </lineage>
</organism>
<dbReference type="PANTHER" id="PTHR12640:SF0">
    <property type="entry name" value="DOLICHYL-DIPHOSPHOOLIGOSACCHARIDE--PROTEIN GLYCOSYLTRANSFERASE SUBUNIT 2"/>
    <property type="match status" value="1"/>
</dbReference>
<evidence type="ECO:0000256" key="1">
    <source>
        <dbReference type="ARBA" id="ARBA00004477"/>
    </source>
</evidence>
<dbReference type="RefSeq" id="XP_007393444.1">
    <property type="nucleotide sequence ID" value="XM_007393382.1"/>
</dbReference>
<dbReference type="InterPro" id="IPR056790">
    <property type="entry name" value="Ribophorin_II_C"/>
</dbReference>
<dbReference type="GO" id="GO:0006487">
    <property type="term" value="P:protein N-linked glycosylation"/>
    <property type="evidence" value="ECO:0007669"/>
    <property type="project" value="TreeGrafter"/>
</dbReference>
<dbReference type="HOGENOM" id="CLU_051361_1_1_1"/>
<dbReference type="Pfam" id="PF25147">
    <property type="entry name" value="Ribophorin_II_C"/>
    <property type="match status" value="1"/>
</dbReference>
<dbReference type="KEGG" id="pco:PHACADRAFT_252164"/>
<feature type="transmembrane region" description="Helical" evidence="7">
    <location>
        <begin position="197"/>
        <end position="221"/>
    </location>
</feature>
<keyword evidence="6 7" id="KW-0472">Membrane</keyword>
<name>K5X5H9_PHACS</name>
<feature type="domain" description="Ribophorin II C-terminal" evidence="9">
    <location>
        <begin position="187"/>
        <end position="285"/>
    </location>
</feature>
<dbReference type="EMBL" id="JH930470">
    <property type="protein sequence ID" value="EKM58117.1"/>
    <property type="molecule type" value="Genomic_DNA"/>
</dbReference>
<keyword evidence="5 7" id="KW-1133">Transmembrane helix</keyword>
<dbReference type="InParanoid" id="K5X5H9"/>
<comment type="subcellular location">
    <subcellularLocation>
        <location evidence="1">Endoplasmic reticulum membrane</location>
        <topology evidence="1">Multi-pass membrane protein</topology>
    </subcellularLocation>
</comment>
<evidence type="ECO:0000256" key="2">
    <source>
        <dbReference type="ARBA" id="ARBA00022692"/>
    </source>
</evidence>
<dbReference type="AlphaFoldDB" id="K5X5H9"/>
<keyword evidence="3 8" id="KW-0732">Signal</keyword>
<feature type="chain" id="PRO_5044259736" description="Ribophorin II C-terminal domain-containing protein" evidence="8">
    <location>
        <begin position="20"/>
        <end position="290"/>
    </location>
</feature>
<dbReference type="STRING" id="650164.K5X5H9"/>
<keyword evidence="2 7" id="KW-0812">Transmembrane</keyword>
<evidence type="ECO:0000313" key="11">
    <source>
        <dbReference type="Proteomes" id="UP000008370"/>
    </source>
</evidence>
<evidence type="ECO:0000313" key="10">
    <source>
        <dbReference type="EMBL" id="EKM58117.1"/>
    </source>
</evidence>
<evidence type="ECO:0000256" key="4">
    <source>
        <dbReference type="ARBA" id="ARBA00022824"/>
    </source>
</evidence>
<dbReference type="Proteomes" id="UP000008370">
    <property type="component" value="Unassembled WGS sequence"/>
</dbReference>
<dbReference type="PANTHER" id="PTHR12640">
    <property type="entry name" value="RIBOPHORIN II"/>
    <property type="match status" value="1"/>
</dbReference>
<dbReference type="FunCoup" id="K5X5H9">
    <property type="interactions" value="49"/>
</dbReference>
<proteinExistence type="predicted"/>
<dbReference type="GeneID" id="18915417"/>
<protein>
    <recommendedName>
        <fullName evidence="9">Ribophorin II C-terminal domain-containing protein</fullName>
    </recommendedName>
</protein>
<gene>
    <name evidence="10" type="ORF">PHACADRAFT_252164</name>
</gene>
<reference evidence="10 11" key="1">
    <citation type="journal article" date="2012" name="BMC Genomics">
        <title>Comparative genomics of the white-rot fungi, Phanerochaete carnosa and P. chrysosporium, to elucidate the genetic basis of the distinct wood types they colonize.</title>
        <authorList>
            <person name="Suzuki H."/>
            <person name="MacDonald J."/>
            <person name="Syed K."/>
            <person name="Salamov A."/>
            <person name="Hori C."/>
            <person name="Aerts A."/>
            <person name="Henrissat B."/>
            <person name="Wiebenga A."/>
            <person name="vanKuyk P.A."/>
            <person name="Barry K."/>
            <person name="Lindquist E."/>
            <person name="LaButti K."/>
            <person name="Lapidus A."/>
            <person name="Lucas S."/>
            <person name="Coutinho P."/>
            <person name="Gong Y."/>
            <person name="Samejima M."/>
            <person name="Mahadevan R."/>
            <person name="Abou-Zaid M."/>
            <person name="de Vries R.P."/>
            <person name="Igarashi K."/>
            <person name="Yadav J.S."/>
            <person name="Grigoriev I.V."/>
            <person name="Master E.R."/>
        </authorList>
    </citation>
    <scope>NUCLEOTIDE SEQUENCE [LARGE SCALE GENOMIC DNA]</scope>
    <source>
        <strain evidence="10 11">HHB-10118-sp</strain>
    </source>
</reference>